<keyword evidence="3" id="KW-1185">Reference proteome</keyword>
<dbReference type="InterPro" id="IPR036086">
    <property type="entry name" value="ParB/Sulfiredoxin_sf"/>
</dbReference>
<organism evidence="2 3">
    <name type="scientific">Nonomuraea thailandensis</name>
    <dbReference type="NCBI Taxonomy" id="1188745"/>
    <lineage>
        <taxon>Bacteria</taxon>
        <taxon>Bacillati</taxon>
        <taxon>Actinomycetota</taxon>
        <taxon>Actinomycetes</taxon>
        <taxon>Streptosporangiales</taxon>
        <taxon>Streptosporangiaceae</taxon>
        <taxon>Nonomuraea</taxon>
    </lineage>
</organism>
<evidence type="ECO:0008006" key="4">
    <source>
        <dbReference type="Google" id="ProtNLM"/>
    </source>
</evidence>
<dbReference type="Proteomes" id="UP001139648">
    <property type="component" value="Unassembled WGS sequence"/>
</dbReference>
<feature type="region of interest" description="Disordered" evidence="1">
    <location>
        <begin position="1"/>
        <end position="25"/>
    </location>
</feature>
<evidence type="ECO:0000313" key="3">
    <source>
        <dbReference type="Proteomes" id="UP001139648"/>
    </source>
</evidence>
<dbReference type="EMBL" id="JAMZEB010000002">
    <property type="protein sequence ID" value="MCP2364213.1"/>
    <property type="molecule type" value="Genomic_DNA"/>
</dbReference>
<accession>A0A9X2H1F5</accession>
<name>A0A9X2H1F5_9ACTN</name>
<dbReference type="RefSeq" id="WP_253756458.1">
    <property type="nucleotide sequence ID" value="NZ_BAABKA010000012.1"/>
</dbReference>
<reference evidence="2" key="1">
    <citation type="submission" date="2022-06" db="EMBL/GenBank/DDBJ databases">
        <title>Sequencing the genomes of 1000 actinobacteria strains.</title>
        <authorList>
            <person name="Klenk H.-P."/>
        </authorList>
    </citation>
    <scope>NUCLEOTIDE SEQUENCE</scope>
    <source>
        <strain evidence="2">DSM 46694</strain>
    </source>
</reference>
<dbReference type="SUPFAM" id="SSF110849">
    <property type="entry name" value="ParB/Sulfiredoxin"/>
    <property type="match status" value="1"/>
</dbReference>
<evidence type="ECO:0000256" key="1">
    <source>
        <dbReference type="SAM" id="MobiDB-lite"/>
    </source>
</evidence>
<gene>
    <name evidence="2" type="ORF">HD597_011233</name>
</gene>
<evidence type="ECO:0000313" key="2">
    <source>
        <dbReference type="EMBL" id="MCP2364213.1"/>
    </source>
</evidence>
<comment type="caution">
    <text evidence="2">The sequence shown here is derived from an EMBL/GenBank/DDBJ whole genome shotgun (WGS) entry which is preliminary data.</text>
</comment>
<sequence>MTHPDRSGEPTTPAPESPAANGPELKRTDRSRLEFFQILGWSWDITTAKKLAQGRTPERLIVTEWWAAMLNLVAIDAEHAARVDLSVPLIAATVPTGGILIIDGWHRLCKAVTIGLPELHAVVLTAEEERACRICGGEEPVAEEDMAGSA</sequence>
<proteinExistence type="predicted"/>
<dbReference type="AlphaFoldDB" id="A0A9X2H1F5"/>
<protein>
    <recommendedName>
        <fullName evidence="4">ParB/Sulfiredoxin domain-containing protein</fullName>
    </recommendedName>
</protein>